<gene>
    <name evidence="2" type="ORF">BIY21_07245</name>
</gene>
<proteinExistence type="predicted"/>
<comment type="caution">
    <text evidence="2">The sequence shown here is derived from an EMBL/GenBank/DDBJ whole genome shotgun (WGS) entry which is preliminary data.</text>
</comment>
<evidence type="ECO:0000313" key="2">
    <source>
        <dbReference type="EMBL" id="OLQ95008.1"/>
    </source>
</evidence>
<evidence type="ECO:0000256" key="1">
    <source>
        <dbReference type="SAM" id="SignalP"/>
    </source>
</evidence>
<keyword evidence="1" id="KW-0732">Signal</keyword>
<feature type="chain" id="PRO_5045461612" evidence="1">
    <location>
        <begin position="22"/>
        <end position="223"/>
    </location>
</feature>
<dbReference type="Proteomes" id="UP000186206">
    <property type="component" value="Unassembled WGS sequence"/>
</dbReference>
<keyword evidence="3" id="KW-1185">Reference proteome</keyword>
<evidence type="ECO:0000313" key="3">
    <source>
        <dbReference type="Proteomes" id="UP000186206"/>
    </source>
</evidence>
<sequence>MFRKIGVIGVACICLSAPTVASIQLDHLQPLDNQELASYRGGFLGEDFMINIGLDIATSVNGETLFNNRIANLFFQNGRLIAEQPAAVPTTTVVQVGSGNNAAIIPSVEPVLPNLPPQPSLPTPALPAVAEAVNAVEEVTSQVVAPPTTPAPVIETPQITVRQISAPLPSVTQTAINQVIQNSLDNTVLGFQTTLNIDAQVEGALRRIDTSNKIQQSLQFNFN</sequence>
<protein>
    <submittedName>
        <fullName evidence="2">Uncharacterized protein</fullName>
    </submittedName>
</protein>
<dbReference type="RefSeq" id="WP_075648059.1">
    <property type="nucleotide sequence ID" value="NZ_AP019658.1"/>
</dbReference>
<organism evidence="2 3">
    <name type="scientific">Vibrio ponticus</name>
    <dbReference type="NCBI Taxonomy" id="265668"/>
    <lineage>
        <taxon>Bacteria</taxon>
        <taxon>Pseudomonadati</taxon>
        <taxon>Pseudomonadota</taxon>
        <taxon>Gammaproteobacteria</taxon>
        <taxon>Vibrionales</taxon>
        <taxon>Vibrionaceae</taxon>
        <taxon>Vibrio</taxon>
    </lineage>
</organism>
<name>A0ABX3FQE8_9VIBR</name>
<reference evidence="2 3" key="1">
    <citation type="submission" date="2016-09" db="EMBL/GenBank/DDBJ databases">
        <title>Genomic Taxonomy of the Vibrionaceae.</title>
        <authorList>
            <person name="Gonzalez-Castillo A."/>
            <person name="Gomez-Gil B."/>
            <person name="Enciso-Ibarra K."/>
        </authorList>
    </citation>
    <scope>NUCLEOTIDE SEQUENCE [LARGE SCALE GENOMIC DNA]</scope>
    <source>
        <strain evidence="2 3">CAIM 1731</strain>
    </source>
</reference>
<feature type="signal peptide" evidence="1">
    <location>
        <begin position="1"/>
        <end position="21"/>
    </location>
</feature>
<accession>A0ABX3FQE8</accession>
<dbReference type="EMBL" id="MJMI01000055">
    <property type="protein sequence ID" value="OLQ95008.1"/>
    <property type="molecule type" value="Genomic_DNA"/>
</dbReference>